<dbReference type="PROSITE" id="PS00383">
    <property type="entry name" value="TYR_PHOSPHATASE_1"/>
    <property type="match status" value="1"/>
</dbReference>
<dbReference type="OrthoDB" id="1188001at2"/>
<dbReference type="InterPro" id="IPR026893">
    <property type="entry name" value="Tyr/Ser_Pase_IphP-type"/>
</dbReference>
<reference evidence="4 5" key="2">
    <citation type="journal article" date="2016" name="Genome Announc.">
        <title>Permanent Draft Genome Sequences for Two Variants of Frankia sp. Strain CpI1, the First Frankia Strain Isolated from Root Nodules of Comptonia peregrina.</title>
        <authorList>
            <person name="Oshone R."/>
            <person name="Hurst S.G.IV."/>
            <person name="Abebe-Akele F."/>
            <person name="Simpson S."/>
            <person name="Morris K."/>
            <person name="Thomas W.K."/>
            <person name="Tisa L.S."/>
        </authorList>
    </citation>
    <scope>NUCLEOTIDE SEQUENCE [LARGE SCALE GENOMIC DNA]</scope>
    <source>
        <strain evidence="5">CpI1-S</strain>
    </source>
</reference>
<organism evidence="4 5">
    <name type="scientific">Frankia torreyi</name>
    <dbReference type="NCBI Taxonomy" id="1856"/>
    <lineage>
        <taxon>Bacteria</taxon>
        <taxon>Bacillati</taxon>
        <taxon>Actinomycetota</taxon>
        <taxon>Actinomycetes</taxon>
        <taxon>Frankiales</taxon>
        <taxon>Frankiaceae</taxon>
        <taxon>Frankia</taxon>
    </lineage>
</organism>
<dbReference type="PATRIC" id="fig|1502723.3.peg.214"/>
<comment type="similarity">
    <text evidence="1">Belongs to the protein-tyrosine phosphatase family.</text>
</comment>
<dbReference type="SUPFAM" id="SSF52799">
    <property type="entry name" value="(Phosphotyrosine protein) phosphatases II"/>
    <property type="match status" value="1"/>
</dbReference>
<feature type="region of interest" description="Disordered" evidence="2">
    <location>
        <begin position="37"/>
        <end position="72"/>
    </location>
</feature>
<comment type="caution">
    <text evidence="4">The sequence shown here is derived from an EMBL/GenBank/DDBJ whole genome shotgun (WGS) entry which is preliminary data.</text>
</comment>
<protein>
    <submittedName>
        <fullName evidence="4">Protein tyrosine/serine phosphatase</fullName>
    </submittedName>
</protein>
<feature type="domain" description="Tyrosine specific protein phosphatases" evidence="3">
    <location>
        <begin position="127"/>
        <end position="173"/>
    </location>
</feature>
<dbReference type="PANTHER" id="PTHR31126">
    <property type="entry name" value="TYROSINE-PROTEIN PHOSPHATASE"/>
    <property type="match status" value="1"/>
</dbReference>
<dbReference type="GO" id="GO:0004721">
    <property type="term" value="F:phosphoprotein phosphatase activity"/>
    <property type="evidence" value="ECO:0007669"/>
    <property type="project" value="InterPro"/>
</dbReference>
<evidence type="ECO:0000256" key="2">
    <source>
        <dbReference type="SAM" id="MobiDB-lite"/>
    </source>
</evidence>
<dbReference type="EMBL" id="JYFN01000001">
    <property type="protein sequence ID" value="KJE25578.1"/>
    <property type="molecule type" value="Genomic_DNA"/>
</dbReference>
<dbReference type="InterPro" id="IPR029021">
    <property type="entry name" value="Prot-tyrosine_phosphatase-like"/>
</dbReference>
<dbReference type="InterPro" id="IPR016130">
    <property type="entry name" value="Tyr_Pase_AS"/>
</dbReference>
<keyword evidence="5" id="KW-1185">Reference proteome</keyword>
<dbReference type="AlphaFoldDB" id="A0A0D8BMY3"/>
<gene>
    <name evidence="4" type="ORF">FF36_00194</name>
</gene>
<dbReference type="Pfam" id="PF13350">
    <property type="entry name" value="Y_phosphatase3"/>
    <property type="match status" value="1"/>
</dbReference>
<dbReference type="PANTHER" id="PTHR31126:SF1">
    <property type="entry name" value="TYROSINE SPECIFIC PROTEIN PHOSPHATASES DOMAIN-CONTAINING PROTEIN"/>
    <property type="match status" value="1"/>
</dbReference>
<accession>A0A0D8BMY3</accession>
<sequence length="264" mass="27406">MTSLTDPTDAAGAGSAPPLEAPAPADVAGLVNLRDVGGMTTADGRRTRPGVLYRSEMPKVGDRPPPESMTWPPRTVIDLRSAVERGPDPHPLAALGAEIRVFPLLGDEAAPGRHTATSGAMEGGLQALYVAMVEHAAPQLAAIVDVVGEAPGPVLVHCAAGKDRTGVTIAVLLRLAGVVEENVLADYAATEQNMRGVVRRLKGHALLPGVSDPKRGRELVKTSLAAAEAVIATTDAHPGGVAGWVRAHGAGEESIRRWRDRLLA</sequence>
<evidence type="ECO:0000313" key="4">
    <source>
        <dbReference type="EMBL" id="KJE25578.1"/>
    </source>
</evidence>
<dbReference type="PROSITE" id="PS50056">
    <property type="entry name" value="TYR_PHOSPHATASE_2"/>
    <property type="match status" value="1"/>
</dbReference>
<dbReference type="Gene3D" id="3.90.190.10">
    <property type="entry name" value="Protein tyrosine phosphatase superfamily"/>
    <property type="match status" value="1"/>
</dbReference>
<feature type="compositionally biased region" description="Basic and acidic residues" evidence="2">
    <location>
        <begin position="56"/>
        <end position="65"/>
    </location>
</feature>
<evidence type="ECO:0000313" key="5">
    <source>
        <dbReference type="Proteomes" id="UP000032545"/>
    </source>
</evidence>
<reference evidence="5" key="1">
    <citation type="submission" date="2015-02" db="EMBL/GenBank/DDBJ databases">
        <title>Draft Genome of Frankia sp. CpI1-S.</title>
        <authorList>
            <person name="Oshone R.T."/>
            <person name="Ngom M."/>
            <person name="Ghodhbane-Gtari F."/>
            <person name="Gtari M."/>
            <person name="Morris K."/>
            <person name="Thomas K."/>
            <person name="Sen A."/>
            <person name="Tisa L.S."/>
        </authorList>
    </citation>
    <scope>NUCLEOTIDE SEQUENCE [LARGE SCALE GENOMIC DNA]</scope>
    <source>
        <strain evidence="5">CpI1-S</strain>
    </source>
</reference>
<evidence type="ECO:0000259" key="3">
    <source>
        <dbReference type="PROSITE" id="PS50056"/>
    </source>
</evidence>
<name>A0A0D8BMY3_9ACTN</name>
<dbReference type="Proteomes" id="UP000032545">
    <property type="component" value="Unassembled WGS sequence"/>
</dbReference>
<evidence type="ECO:0000256" key="1">
    <source>
        <dbReference type="ARBA" id="ARBA00009580"/>
    </source>
</evidence>
<dbReference type="InterPro" id="IPR000387">
    <property type="entry name" value="Tyr_Pase_dom"/>
</dbReference>
<feature type="region of interest" description="Disordered" evidence="2">
    <location>
        <begin position="1"/>
        <end position="23"/>
    </location>
</feature>
<proteinExistence type="inferred from homology"/>